<evidence type="ECO:0000256" key="6">
    <source>
        <dbReference type="ARBA" id="ARBA00022842"/>
    </source>
</evidence>
<dbReference type="InterPro" id="IPR018109">
    <property type="entry name" value="Folylpolyglutamate_synth_CS"/>
</dbReference>
<dbReference type="InterPro" id="IPR001645">
    <property type="entry name" value="Folylpolyglutamate_synth"/>
</dbReference>
<dbReference type="PANTHER" id="PTHR11136:SF0">
    <property type="entry name" value="DIHYDROFOLATE SYNTHETASE-RELATED"/>
    <property type="match status" value="1"/>
</dbReference>
<dbReference type="SUPFAM" id="SSF53244">
    <property type="entry name" value="MurD-like peptide ligases, peptide-binding domain"/>
    <property type="match status" value="1"/>
</dbReference>
<dbReference type="PANTHER" id="PTHR11136">
    <property type="entry name" value="FOLYLPOLYGLUTAMATE SYNTHASE-RELATED"/>
    <property type="match status" value="1"/>
</dbReference>
<dbReference type="InterPro" id="IPR036565">
    <property type="entry name" value="Mur-like_cat_sf"/>
</dbReference>
<dbReference type="InterPro" id="IPR036615">
    <property type="entry name" value="Mur_ligase_C_dom_sf"/>
</dbReference>
<evidence type="ECO:0000256" key="3">
    <source>
        <dbReference type="ARBA" id="ARBA00022723"/>
    </source>
</evidence>
<organism evidence="7 8">
    <name type="scientific">Paraconiothyrium brasiliense</name>
    <dbReference type="NCBI Taxonomy" id="300254"/>
    <lineage>
        <taxon>Eukaryota</taxon>
        <taxon>Fungi</taxon>
        <taxon>Dikarya</taxon>
        <taxon>Ascomycota</taxon>
        <taxon>Pezizomycotina</taxon>
        <taxon>Dothideomycetes</taxon>
        <taxon>Pleosporomycetidae</taxon>
        <taxon>Pleosporales</taxon>
        <taxon>Massarineae</taxon>
        <taxon>Didymosphaeriaceae</taxon>
        <taxon>Paraconiothyrium</taxon>
    </lineage>
</organism>
<gene>
    <name evidence="7" type="primary">FOL3</name>
    <name evidence="7" type="ORF">SLS60_000784</name>
</gene>
<evidence type="ECO:0000256" key="5">
    <source>
        <dbReference type="ARBA" id="ARBA00022840"/>
    </source>
</evidence>
<dbReference type="EMBL" id="JAKJXO020000001">
    <property type="protein sequence ID" value="KAL1612556.1"/>
    <property type="molecule type" value="Genomic_DNA"/>
</dbReference>
<keyword evidence="3" id="KW-0479">Metal-binding</keyword>
<comment type="caution">
    <text evidence="7">The sequence shown here is derived from an EMBL/GenBank/DDBJ whole genome shotgun (WGS) entry which is preliminary data.</text>
</comment>
<keyword evidence="2" id="KW-0436">Ligase</keyword>
<evidence type="ECO:0000313" key="7">
    <source>
        <dbReference type="EMBL" id="KAL1612556.1"/>
    </source>
</evidence>
<evidence type="ECO:0000256" key="4">
    <source>
        <dbReference type="ARBA" id="ARBA00022741"/>
    </source>
</evidence>
<evidence type="ECO:0000256" key="1">
    <source>
        <dbReference type="ARBA" id="ARBA00008276"/>
    </source>
</evidence>
<sequence length="474" mass="52987">MIQPGLERIGCLLQNVQFPWKAVHVAGTNGKGSVCGYTSNLLTCRNLKNGRFTSPHIVDRWDCININNKPVSEKDFLRVENHYKQLSERENINASEFELLTATAFTLFNEEKVEVGIIEVGMGGKLDATNILNNQVVSVISKIARDHQGFLGNTLEEIASHKAGILRPNVPFIVNSTNDLGVHKVIEDYAKEIGAGPQLLVDSADLGEHVFNTSFWRGFADGLLPFQRDNAVLAFLAYIQVLKSLKLNANMHKAVEMLNKIENRESLPGRQQRLSVPVVFGNSKEVLVDGAHNPDAAESLLAYVERYLRERPTNNPDSMYKNSDRDGTYHITWVVAMTEGKDPRQVLKTLLRPGDYVVTTDFGPVDGMPWVKPMGPKALLSIAQEVCPRIRGLAISKRGVYRALCAAKHISKYAHIVLTGSLYLVGDFFREHEIGQRCYKNSEEFPNMQKIDLEERARVNEFLDEAAQGVDEKG</sequence>
<dbReference type="Gene3D" id="3.90.190.20">
    <property type="entry name" value="Mur ligase, C-terminal domain"/>
    <property type="match status" value="1"/>
</dbReference>
<keyword evidence="5" id="KW-0067">ATP-binding</keyword>
<keyword evidence="8" id="KW-1185">Reference proteome</keyword>
<reference evidence="7 8" key="1">
    <citation type="submission" date="2024-02" db="EMBL/GenBank/DDBJ databases">
        <title>De novo assembly and annotation of 12 fungi associated with fruit tree decline syndrome in Ontario, Canada.</title>
        <authorList>
            <person name="Sulman M."/>
            <person name="Ellouze W."/>
            <person name="Ilyukhin E."/>
        </authorList>
    </citation>
    <scope>NUCLEOTIDE SEQUENCE [LARGE SCALE GENOMIC DNA]</scope>
    <source>
        <strain evidence="7 8">M42-189</strain>
    </source>
</reference>
<protein>
    <submittedName>
        <fullName evidence="7">Folylpolyglutamate synthase</fullName>
    </submittedName>
</protein>
<proteinExistence type="inferred from homology"/>
<evidence type="ECO:0000256" key="2">
    <source>
        <dbReference type="ARBA" id="ARBA00022598"/>
    </source>
</evidence>
<dbReference type="NCBIfam" id="TIGR01499">
    <property type="entry name" value="folC"/>
    <property type="match status" value="1"/>
</dbReference>
<evidence type="ECO:0000313" key="8">
    <source>
        <dbReference type="Proteomes" id="UP001521785"/>
    </source>
</evidence>
<dbReference type="SUPFAM" id="SSF53623">
    <property type="entry name" value="MurD-like peptide ligases, catalytic domain"/>
    <property type="match status" value="1"/>
</dbReference>
<dbReference type="Gene3D" id="3.40.1190.10">
    <property type="entry name" value="Mur-like, catalytic domain"/>
    <property type="match status" value="1"/>
</dbReference>
<dbReference type="PROSITE" id="PS01012">
    <property type="entry name" value="FOLYLPOLYGLU_SYNT_2"/>
    <property type="match status" value="1"/>
</dbReference>
<dbReference type="Proteomes" id="UP001521785">
    <property type="component" value="Unassembled WGS sequence"/>
</dbReference>
<name>A0ABR3S781_9PLEO</name>
<keyword evidence="4" id="KW-0547">Nucleotide-binding</keyword>
<keyword evidence="6" id="KW-0460">Magnesium</keyword>
<comment type="similarity">
    <text evidence="1">Belongs to the folylpolyglutamate synthase family.</text>
</comment>
<accession>A0ABR3S781</accession>